<protein>
    <submittedName>
        <fullName evidence="4">Cellulase family glycosylhydrolase</fullName>
    </submittedName>
</protein>
<dbReference type="OrthoDB" id="9800955at2"/>
<organism evidence="4 5">
    <name type="scientific">Chitinophaga oryziterrae</name>
    <dbReference type="NCBI Taxonomy" id="1031224"/>
    <lineage>
        <taxon>Bacteria</taxon>
        <taxon>Pseudomonadati</taxon>
        <taxon>Bacteroidota</taxon>
        <taxon>Chitinophagia</taxon>
        <taxon>Chitinophagales</taxon>
        <taxon>Chitinophagaceae</taxon>
        <taxon>Chitinophaga</taxon>
    </lineage>
</organism>
<dbReference type="InterPro" id="IPR050386">
    <property type="entry name" value="Glycosyl_hydrolase_5"/>
</dbReference>
<reference evidence="4 5" key="1">
    <citation type="submission" date="2019-12" db="EMBL/GenBank/DDBJ databases">
        <title>The draft genomic sequence of strain Chitinophaga oryziterrae JCM 16595.</title>
        <authorList>
            <person name="Zhang X."/>
        </authorList>
    </citation>
    <scope>NUCLEOTIDE SEQUENCE [LARGE SCALE GENOMIC DNA]</scope>
    <source>
        <strain evidence="4 5">JCM 16595</strain>
    </source>
</reference>
<dbReference type="PANTHER" id="PTHR31297">
    <property type="entry name" value="GLUCAN ENDO-1,6-BETA-GLUCOSIDASE B"/>
    <property type="match status" value="1"/>
</dbReference>
<dbReference type="Gene3D" id="3.20.20.80">
    <property type="entry name" value="Glycosidases"/>
    <property type="match status" value="2"/>
</dbReference>
<proteinExistence type="predicted"/>
<dbReference type="InterPro" id="IPR001547">
    <property type="entry name" value="Glyco_hydro_5"/>
</dbReference>
<dbReference type="InterPro" id="IPR026444">
    <property type="entry name" value="Secre_tail"/>
</dbReference>
<dbReference type="GO" id="GO:0009986">
    <property type="term" value="C:cell surface"/>
    <property type="evidence" value="ECO:0007669"/>
    <property type="project" value="TreeGrafter"/>
</dbReference>
<dbReference type="GO" id="GO:0008422">
    <property type="term" value="F:beta-glucosidase activity"/>
    <property type="evidence" value="ECO:0007669"/>
    <property type="project" value="TreeGrafter"/>
</dbReference>
<evidence type="ECO:0000313" key="4">
    <source>
        <dbReference type="EMBL" id="MVT41340.1"/>
    </source>
</evidence>
<dbReference type="Gene3D" id="2.80.10.50">
    <property type="match status" value="2"/>
</dbReference>
<dbReference type="GO" id="GO:0009251">
    <property type="term" value="P:glucan catabolic process"/>
    <property type="evidence" value="ECO:0007669"/>
    <property type="project" value="TreeGrafter"/>
</dbReference>
<keyword evidence="1 4" id="KW-0378">Hydrolase</keyword>
<comment type="caution">
    <text evidence="4">The sequence shown here is derived from an EMBL/GenBank/DDBJ whole genome shotgun (WGS) entry which is preliminary data.</text>
</comment>
<dbReference type="Pfam" id="PF00150">
    <property type="entry name" value="Cellulase"/>
    <property type="match status" value="1"/>
</dbReference>
<dbReference type="PROSITE" id="PS51910">
    <property type="entry name" value="GH18_2"/>
    <property type="match status" value="1"/>
</dbReference>
<sequence length="1108" mass="120049">MMTCYTNRLRDIPRLARQSFLTCIMLLLALCLGVAPAFSQLTRLHADGKKIVNASGQEVILKGVGLGGWLLQEGYMIKEGYDGYGTQWSIKKRLYDQGQTDAQVEAFYQSWRDNFITKADIDYIASLGFNCVRLPMHYDLFLTSAQRAVRNGVARNNDNYESYVTSLTNWYNGNTLFTDTNLEGFRMADSVLKWAGANNMYVILDLHAAPGGEGSDINIADIFPGHEQGLWTRSIYRDITNRLWQKLSAHYTNNDGVAFYDLINEPNNVPANQTIHDLFERLINSIRALGDTHLLMIEGNGYGNNYNYMEPFTFTNRTNLVYNAHRYGNSTSTTATSGDINQISELGNIVNFRNTNNCPVWVGETGENNNSWLSANIAAMNSLGIGWCHWTYKRTTSGESPALLRINPPTLMDGAGNMAAVLNNIKFANNVKNTSTIAAVAPGTPTNTTAPIGKTIWLRGFNNLYVSSEDGATTGMNCNRTTVQGWEQFLVVDAGNGKIALSNNGKFVSSEDGQQAITCNRATVQGWEAFDWVPTTDGKVFLRGSNGLYVSSENGTQAMTCTRTTPSGWEAFAYGEVSASARVAAAAAASSFKVVGYMPSWQGSADAIQYSKLTHINYAFILPTSTGGLTAVEDANKLRSIITKAHANGVKVEISIGGWNDGNDGAFEAFAANSTYRTNFTNNVLNLINQYGLDGADIDWEYPNAGASANNYVALMTQLSTALHAQGKLLTAAVVGTDGGTILNAVFAQVDFLNLMAYDENDFQHSTYAYGQQSLNYWVGRGLPKEKAILGVPFYAHPSWDNYNVLLQKGADPYADVWNNNGYNGITTIKKKTNFAYDNGGGIMIWELSGDEGTGANSLVSAIHDAIVAKDGGGTTPPPTTTAPIGQTIWLKGNTGQYVSSKGNVSPMYCNAAAVAGWNKFLVTDAGNGKVALSNGGLYVSSENGAASMTCNRTSVQGWEAFDWIVNTDGTISLRGNNGLYVSSENGVAEMTCNRTSIQGWEVFNYGIVAAAAKIAEAKADISLETSTGVLVYPNPVTKGTTLTVNVQKYDATAPVQISMVDVNKRVVAYKKVNAPTVSVSTGNVSSGFYIMVITNGKNSYTKKVIIQ</sequence>
<dbReference type="InterPro" id="IPR011583">
    <property type="entry name" value="Chitinase_II/V-like_cat"/>
</dbReference>
<dbReference type="InterPro" id="IPR001223">
    <property type="entry name" value="Glyco_hydro18_cat"/>
</dbReference>
<dbReference type="SUPFAM" id="SSF50405">
    <property type="entry name" value="Actin-crosslinking proteins"/>
    <property type="match status" value="2"/>
</dbReference>
<dbReference type="PANTHER" id="PTHR31297:SF13">
    <property type="entry name" value="PUTATIVE-RELATED"/>
    <property type="match status" value="1"/>
</dbReference>
<evidence type="ECO:0000313" key="5">
    <source>
        <dbReference type="Proteomes" id="UP000468388"/>
    </source>
</evidence>
<dbReference type="InterPro" id="IPR008999">
    <property type="entry name" value="Actin-crosslinking"/>
</dbReference>
<dbReference type="Proteomes" id="UP000468388">
    <property type="component" value="Unassembled WGS sequence"/>
</dbReference>
<dbReference type="InterPro" id="IPR017853">
    <property type="entry name" value="GH"/>
</dbReference>
<dbReference type="Gene3D" id="3.40.5.30">
    <property type="entry name" value="(Trans)glycosidases - domain 2"/>
    <property type="match status" value="1"/>
</dbReference>
<dbReference type="AlphaFoldDB" id="A0A6N8J7Z1"/>
<gene>
    <name evidence="4" type="ORF">GO495_12160</name>
</gene>
<name>A0A6N8J7Z1_9BACT</name>
<dbReference type="SUPFAM" id="SSF51445">
    <property type="entry name" value="(Trans)glycosidases"/>
    <property type="match status" value="2"/>
</dbReference>
<dbReference type="GO" id="GO:0005576">
    <property type="term" value="C:extracellular region"/>
    <property type="evidence" value="ECO:0007669"/>
    <property type="project" value="TreeGrafter"/>
</dbReference>
<dbReference type="Pfam" id="PF18962">
    <property type="entry name" value="Por_Secre_tail"/>
    <property type="match status" value="1"/>
</dbReference>
<dbReference type="EMBL" id="WRXO01000003">
    <property type="protein sequence ID" value="MVT41340.1"/>
    <property type="molecule type" value="Genomic_DNA"/>
</dbReference>
<keyword evidence="2" id="KW-0326">Glycosidase</keyword>
<keyword evidence="5" id="KW-1185">Reference proteome</keyword>
<feature type="domain" description="GH18" evidence="3">
    <location>
        <begin position="592"/>
        <end position="870"/>
    </location>
</feature>
<dbReference type="CDD" id="cd23342">
    <property type="entry name" value="beta-trefoil_FSCN_ZgPorA-like"/>
    <property type="match status" value="2"/>
</dbReference>
<dbReference type="Pfam" id="PF00704">
    <property type="entry name" value="Glyco_hydro_18"/>
    <property type="match status" value="1"/>
</dbReference>
<evidence type="ECO:0000256" key="2">
    <source>
        <dbReference type="ARBA" id="ARBA00023295"/>
    </source>
</evidence>
<dbReference type="SMART" id="SM00636">
    <property type="entry name" value="Glyco_18"/>
    <property type="match status" value="1"/>
</dbReference>
<dbReference type="GO" id="GO:0008061">
    <property type="term" value="F:chitin binding"/>
    <property type="evidence" value="ECO:0007669"/>
    <property type="project" value="InterPro"/>
</dbReference>
<evidence type="ECO:0000259" key="3">
    <source>
        <dbReference type="PROSITE" id="PS51910"/>
    </source>
</evidence>
<dbReference type="NCBIfam" id="TIGR04183">
    <property type="entry name" value="Por_Secre_tail"/>
    <property type="match status" value="1"/>
</dbReference>
<evidence type="ECO:0000256" key="1">
    <source>
        <dbReference type="ARBA" id="ARBA00022801"/>
    </source>
</evidence>
<accession>A0A6N8J7Z1</accession>